<dbReference type="RefSeq" id="WP_301572927.1">
    <property type="nucleotide sequence ID" value="NZ_JAPWIE010000005.1"/>
</dbReference>
<sequence length="163" mass="17430">MTQIRLFRSAQITGHIAWWIFIVATAFAGGITWLGLDGDGVSSRRSFGWTAYTGVMDRPVGLANFSGPTPYEWWTEPEVFSAMAFAVVLIAAVTEALAVRRAAPGIVTIVAPLAALGILIVVTPGVIDSWQLGTMTTMGAVLLAVAIREFWARHFAPSLPAPS</sequence>
<keyword evidence="1" id="KW-1133">Transmembrane helix</keyword>
<gene>
    <name evidence="2" type="ORF">O4213_19355</name>
</gene>
<feature type="transmembrane region" description="Helical" evidence="1">
    <location>
        <begin position="79"/>
        <end position="99"/>
    </location>
</feature>
<feature type="transmembrane region" description="Helical" evidence="1">
    <location>
        <begin position="12"/>
        <end position="36"/>
    </location>
</feature>
<keyword evidence="1" id="KW-0472">Membrane</keyword>
<dbReference type="Proteomes" id="UP001067235">
    <property type="component" value="Unassembled WGS sequence"/>
</dbReference>
<protein>
    <submittedName>
        <fullName evidence="2">Uncharacterized protein</fullName>
    </submittedName>
</protein>
<keyword evidence="3" id="KW-1185">Reference proteome</keyword>
<keyword evidence="1" id="KW-0812">Transmembrane</keyword>
<comment type="caution">
    <text evidence="2">The sequence shown here is derived from an EMBL/GenBank/DDBJ whole genome shotgun (WGS) entry which is preliminary data.</text>
</comment>
<proteinExistence type="predicted"/>
<evidence type="ECO:0000313" key="3">
    <source>
        <dbReference type="Proteomes" id="UP001067235"/>
    </source>
</evidence>
<accession>A0ABT4MZC4</accession>
<organism evidence="2 3">
    <name type="scientific">Gordonia rubripertincta</name>
    <name type="common">Rhodococcus corallinus</name>
    <dbReference type="NCBI Taxonomy" id="36822"/>
    <lineage>
        <taxon>Bacteria</taxon>
        <taxon>Bacillati</taxon>
        <taxon>Actinomycetota</taxon>
        <taxon>Actinomycetes</taxon>
        <taxon>Mycobacteriales</taxon>
        <taxon>Gordoniaceae</taxon>
        <taxon>Gordonia</taxon>
    </lineage>
</organism>
<feature type="transmembrane region" description="Helical" evidence="1">
    <location>
        <begin position="106"/>
        <end position="127"/>
    </location>
</feature>
<evidence type="ECO:0000313" key="2">
    <source>
        <dbReference type="EMBL" id="MCZ4552159.1"/>
    </source>
</evidence>
<name>A0ABT4MZC4_GORRU</name>
<evidence type="ECO:0000256" key="1">
    <source>
        <dbReference type="SAM" id="Phobius"/>
    </source>
</evidence>
<dbReference type="EMBL" id="JAPWIE010000005">
    <property type="protein sequence ID" value="MCZ4552159.1"/>
    <property type="molecule type" value="Genomic_DNA"/>
</dbReference>
<reference evidence="2" key="1">
    <citation type="submission" date="2022-12" db="EMBL/GenBank/DDBJ databases">
        <authorList>
            <person name="Krivoruchko A.V."/>
            <person name="Elkin A."/>
        </authorList>
    </citation>
    <scope>NUCLEOTIDE SEQUENCE</scope>
    <source>
        <strain evidence="2">IEGM 1388</strain>
    </source>
</reference>